<dbReference type="InterPro" id="IPR002659">
    <property type="entry name" value="Glyco_trans_31"/>
</dbReference>
<accession>A0A9N9B023</accession>
<evidence type="ECO:0000256" key="8">
    <source>
        <dbReference type="ARBA" id="ARBA00023034"/>
    </source>
</evidence>
<dbReference type="PANTHER" id="PTHR11214:SF351">
    <property type="entry name" value="BETA-1,3-GALACTOSYLTRANSFERASE PVG3"/>
    <property type="match status" value="1"/>
</dbReference>
<evidence type="ECO:0000256" key="7">
    <source>
        <dbReference type="ARBA" id="ARBA00022989"/>
    </source>
</evidence>
<keyword evidence="12" id="KW-1185">Reference proteome</keyword>
<dbReference type="GO" id="GO:0051072">
    <property type="term" value="P:4,6-pyruvylated galactose residue biosynthetic process"/>
    <property type="evidence" value="ECO:0007669"/>
    <property type="project" value="TreeGrafter"/>
</dbReference>
<sequence>MECKSYHEKTGIRLEKLWDWPSVRVFIGIWSIAKNNANRDLIRTLYLRQKKGLIDDKVDFKFFLGKSSDEDITKLIAENITYGDIIILDVKENMNSGKAYYYWKWIGSNLDTTEYDYAAKADDDSFVHFQNLALNLRPLPRDDLYYGYMIRKRHVTFARGMLQVLSINYAYLFISIPFDRKEWHGAEDYKLAVWLNKYTNSTLNRFNEDCLMVHDPRVPITSSMWRHWASPHTIVIHWLKDPVAWE</sequence>
<dbReference type="GO" id="GO:0000139">
    <property type="term" value="C:Golgi membrane"/>
    <property type="evidence" value="ECO:0007669"/>
    <property type="project" value="UniProtKB-SubCell"/>
</dbReference>
<dbReference type="Gene3D" id="3.90.550.50">
    <property type="match status" value="1"/>
</dbReference>
<dbReference type="GO" id="GO:0016758">
    <property type="term" value="F:hexosyltransferase activity"/>
    <property type="evidence" value="ECO:0007669"/>
    <property type="project" value="InterPro"/>
</dbReference>
<evidence type="ECO:0000256" key="9">
    <source>
        <dbReference type="ARBA" id="ARBA00023136"/>
    </source>
</evidence>
<keyword evidence="7" id="KW-1133">Transmembrane helix</keyword>
<evidence type="ECO:0000256" key="1">
    <source>
        <dbReference type="ARBA" id="ARBA00004323"/>
    </source>
</evidence>
<keyword evidence="9" id="KW-0472">Membrane</keyword>
<evidence type="ECO:0000256" key="6">
    <source>
        <dbReference type="ARBA" id="ARBA00022968"/>
    </source>
</evidence>
<keyword evidence="8 10" id="KW-0333">Golgi apparatus</keyword>
<dbReference type="PANTHER" id="PTHR11214">
    <property type="entry name" value="BETA-1,3-N-ACETYLGLUCOSAMINYLTRANSFERASE"/>
    <property type="match status" value="1"/>
</dbReference>
<evidence type="ECO:0000256" key="3">
    <source>
        <dbReference type="ARBA" id="ARBA00022676"/>
    </source>
</evidence>
<keyword evidence="5" id="KW-0812">Transmembrane</keyword>
<proteinExistence type="inferred from homology"/>
<evidence type="ECO:0000256" key="10">
    <source>
        <dbReference type="RuleBase" id="RU363063"/>
    </source>
</evidence>
<protein>
    <recommendedName>
        <fullName evidence="10">Hexosyltransferase</fullName>
        <ecNumber evidence="10">2.4.1.-</ecNumber>
    </recommendedName>
</protein>
<dbReference type="EMBL" id="CAJVPY010002097">
    <property type="protein sequence ID" value="CAG8548388.1"/>
    <property type="molecule type" value="Genomic_DNA"/>
</dbReference>
<comment type="subcellular location">
    <subcellularLocation>
        <location evidence="1 10">Golgi apparatus membrane</location>
        <topology evidence="1 10">Single-pass type II membrane protein</topology>
    </subcellularLocation>
</comment>
<keyword evidence="3 10" id="KW-0328">Glycosyltransferase</keyword>
<comment type="similarity">
    <text evidence="2 10">Belongs to the glycosyltransferase 31 family.</text>
</comment>
<gene>
    <name evidence="11" type="ORF">DERYTH_LOCUS5145</name>
</gene>
<dbReference type="AlphaFoldDB" id="A0A9N9B023"/>
<organism evidence="11 12">
    <name type="scientific">Dentiscutata erythropus</name>
    <dbReference type="NCBI Taxonomy" id="1348616"/>
    <lineage>
        <taxon>Eukaryota</taxon>
        <taxon>Fungi</taxon>
        <taxon>Fungi incertae sedis</taxon>
        <taxon>Mucoromycota</taxon>
        <taxon>Glomeromycotina</taxon>
        <taxon>Glomeromycetes</taxon>
        <taxon>Diversisporales</taxon>
        <taxon>Gigasporaceae</taxon>
        <taxon>Dentiscutata</taxon>
    </lineage>
</organism>
<evidence type="ECO:0000313" key="12">
    <source>
        <dbReference type="Proteomes" id="UP000789405"/>
    </source>
</evidence>
<evidence type="ECO:0000256" key="2">
    <source>
        <dbReference type="ARBA" id="ARBA00008661"/>
    </source>
</evidence>
<dbReference type="EC" id="2.4.1.-" evidence="10"/>
<evidence type="ECO:0000313" key="11">
    <source>
        <dbReference type="EMBL" id="CAG8548388.1"/>
    </source>
</evidence>
<dbReference type="Proteomes" id="UP000789405">
    <property type="component" value="Unassembled WGS sequence"/>
</dbReference>
<keyword evidence="4" id="KW-0808">Transferase</keyword>
<evidence type="ECO:0000256" key="5">
    <source>
        <dbReference type="ARBA" id="ARBA00022692"/>
    </source>
</evidence>
<evidence type="ECO:0000256" key="4">
    <source>
        <dbReference type="ARBA" id="ARBA00022679"/>
    </source>
</evidence>
<dbReference type="OrthoDB" id="2139606at2759"/>
<dbReference type="Pfam" id="PF01762">
    <property type="entry name" value="Galactosyl_T"/>
    <property type="match status" value="1"/>
</dbReference>
<comment type="caution">
    <text evidence="11">The sequence shown here is derived from an EMBL/GenBank/DDBJ whole genome shotgun (WGS) entry which is preliminary data.</text>
</comment>
<name>A0A9N9B023_9GLOM</name>
<keyword evidence="6" id="KW-0735">Signal-anchor</keyword>
<feature type="non-terminal residue" evidence="11">
    <location>
        <position position="246"/>
    </location>
</feature>
<reference evidence="11" key="1">
    <citation type="submission" date="2021-06" db="EMBL/GenBank/DDBJ databases">
        <authorList>
            <person name="Kallberg Y."/>
            <person name="Tangrot J."/>
            <person name="Rosling A."/>
        </authorList>
    </citation>
    <scope>NUCLEOTIDE SEQUENCE</scope>
    <source>
        <strain evidence="11">MA453B</strain>
    </source>
</reference>